<dbReference type="InterPro" id="IPR001005">
    <property type="entry name" value="SANT/Myb"/>
</dbReference>
<keyword evidence="4" id="KW-1185">Reference proteome</keyword>
<dbReference type="EMBL" id="CATOUU010000237">
    <property type="protein sequence ID" value="CAI9921915.1"/>
    <property type="molecule type" value="Genomic_DNA"/>
</dbReference>
<comment type="caution">
    <text evidence="2">The sequence shown here is derived from an EMBL/GenBank/DDBJ whole genome shotgun (WGS) entry which is preliminary data.</text>
</comment>
<feature type="domain" description="Myb-like" evidence="1">
    <location>
        <begin position="11"/>
        <end position="59"/>
    </location>
</feature>
<organism evidence="2">
    <name type="scientific">Hexamita inflata</name>
    <dbReference type="NCBI Taxonomy" id="28002"/>
    <lineage>
        <taxon>Eukaryota</taxon>
        <taxon>Metamonada</taxon>
        <taxon>Diplomonadida</taxon>
        <taxon>Hexamitidae</taxon>
        <taxon>Hexamitinae</taxon>
        <taxon>Hexamita</taxon>
    </lineage>
</organism>
<proteinExistence type="predicted"/>
<gene>
    <name evidence="3" type="ORF">HINF_LOCUS68232</name>
    <name evidence="2" type="ORF">HINF_LOCUS9560</name>
</gene>
<evidence type="ECO:0000313" key="4">
    <source>
        <dbReference type="Proteomes" id="UP001642409"/>
    </source>
</evidence>
<reference evidence="2" key="1">
    <citation type="submission" date="2023-06" db="EMBL/GenBank/DDBJ databases">
        <authorList>
            <person name="Kurt Z."/>
        </authorList>
    </citation>
    <scope>NUCLEOTIDE SEQUENCE</scope>
</reference>
<accession>A0AA86NNC7</accession>
<sequence length="110" mass="13217">MTDKNSKVQERPNGWTRLEIQLFKQLYKSYKKRFDSYVPYFTNRSESQIKSFYYNVQHFNKIEIQKQQQLNQSNVSGKQVTLTNTNNNELSQLDFELLDFTFQSGEDNKQ</sequence>
<dbReference type="InterPro" id="IPR009057">
    <property type="entry name" value="Homeodomain-like_sf"/>
</dbReference>
<evidence type="ECO:0000259" key="1">
    <source>
        <dbReference type="SMART" id="SM00717"/>
    </source>
</evidence>
<dbReference type="SUPFAM" id="SSF46689">
    <property type="entry name" value="Homeodomain-like"/>
    <property type="match status" value="1"/>
</dbReference>
<dbReference type="Gene3D" id="1.10.10.60">
    <property type="entry name" value="Homeodomain-like"/>
    <property type="match status" value="1"/>
</dbReference>
<reference evidence="3 4" key="2">
    <citation type="submission" date="2024-07" db="EMBL/GenBank/DDBJ databases">
        <authorList>
            <person name="Akdeniz Z."/>
        </authorList>
    </citation>
    <scope>NUCLEOTIDE SEQUENCE [LARGE SCALE GENOMIC DNA]</scope>
</reference>
<evidence type="ECO:0000313" key="2">
    <source>
        <dbReference type="EMBL" id="CAI9921915.1"/>
    </source>
</evidence>
<dbReference type="EMBL" id="CAXDID020000481">
    <property type="protein sequence ID" value="CAL6096024.1"/>
    <property type="molecule type" value="Genomic_DNA"/>
</dbReference>
<dbReference type="AlphaFoldDB" id="A0AA86NNC7"/>
<dbReference type="SMART" id="SM00717">
    <property type="entry name" value="SANT"/>
    <property type="match status" value="1"/>
</dbReference>
<dbReference type="CDD" id="cd00167">
    <property type="entry name" value="SANT"/>
    <property type="match status" value="1"/>
</dbReference>
<evidence type="ECO:0000313" key="3">
    <source>
        <dbReference type="EMBL" id="CAL6096024.1"/>
    </source>
</evidence>
<protein>
    <submittedName>
        <fullName evidence="2">SANT/Myb domain</fullName>
    </submittedName>
    <submittedName>
        <fullName evidence="3">SANT/Myb_domain</fullName>
    </submittedName>
</protein>
<name>A0AA86NNC7_9EUKA</name>
<dbReference type="Proteomes" id="UP001642409">
    <property type="component" value="Unassembled WGS sequence"/>
</dbReference>